<comment type="caution">
    <text evidence="2">The sequence shown here is derived from an EMBL/GenBank/DDBJ whole genome shotgun (WGS) entry which is preliminary data.</text>
</comment>
<keyword evidence="3" id="KW-1185">Reference proteome</keyword>
<dbReference type="EMBL" id="QXHD01000004">
    <property type="protein sequence ID" value="NEZ58119.1"/>
    <property type="molecule type" value="Genomic_DNA"/>
</dbReference>
<protein>
    <submittedName>
        <fullName evidence="2">CAP domain-containing protein</fullName>
    </submittedName>
</protein>
<dbReference type="InterPro" id="IPR014044">
    <property type="entry name" value="CAP_dom"/>
</dbReference>
<dbReference type="RefSeq" id="WP_163700420.1">
    <property type="nucleotide sequence ID" value="NZ_QXHD01000004.1"/>
</dbReference>
<feature type="domain" description="SCP" evidence="1">
    <location>
        <begin position="59"/>
        <end position="176"/>
    </location>
</feature>
<gene>
    <name evidence="2" type="ORF">DXZ20_21215</name>
</gene>
<dbReference type="Pfam" id="PF00188">
    <property type="entry name" value="CAP"/>
    <property type="match status" value="1"/>
</dbReference>
<name>A0A6M0RPM5_9CYAN</name>
<evidence type="ECO:0000259" key="1">
    <source>
        <dbReference type="Pfam" id="PF00188"/>
    </source>
</evidence>
<reference evidence="2 3" key="1">
    <citation type="journal article" date="2020" name="Microb. Ecol.">
        <title>Ecogenomics of the Marine Benthic Filamentous Cyanobacterium Adonisia.</title>
        <authorList>
            <person name="Walter J.M."/>
            <person name="Coutinho F.H."/>
            <person name="Leomil L."/>
            <person name="Hargreaves P.I."/>
            <person name="Campeao M.E."/>
            <person name="Vieira V.V."/>
            <person name="Silva B.S."/>
            <person name="Fistarol G.O."/>
            <person name="Salomon P.S."/>
            <person name="Sawabe T."/>
            <person name="Mino S."/>
            <person name="Hosokawa M."/>
            <person name="Miyashita H."/>
            <person name="Maruyama F."/>
            <person name="van Verk M.C."/>
            <person name="Dutilh B.E."/>
            <person name="Thompson C.C."/>
            <person name="Thompson F.L."/>
        </authorList>
    </citation>
    <scope>NUCLEOTIDE SEQUENCE [LARGE SCALE GENOMIC DNA]</scope>
    <source>
        <strain evidence="2 3">CCMR0081</strain>
    </source>
</reference>
<dbReference type="SUPFAM" id="SSF55797">
    <property type="entry name" value="PR-1-like"/>
    <property type="match status" value="1"/>
</dbReference>
<dbReference type="InterPro" id="IPR035940">
    <property type="entry name" value="CAP_sf"/>
</dbReference>
<dbReference type="CDD" id="cd05379">
    <property type="entry name" value="CAP_bacterial"/>
    <property type="match status" value="1"/>
</dbReference>
<accession>A0A6M0RPM5</accession>
<sequence length="256" mass="27208">MGLNSQASTLVLAIGIILTSCGGGGGNEDKASSGTTEPPSAIENSCTTILAELFADLLTETNTIRQQNGARPLSFSYRLGRAAQAHAQNMATENYFSHRSSNGSTLADRITRVNYDYSTAGENIAAGYDSAASVVTAWFNSPGHKENLLNTTYTDIGFGLHFDSRSTYGNYWVQNFGHADSLASHDERAYIPDEGDCSIGDNIASNYTAVLNNVIVADVAPLSSSHHHQPVSTMEPTLGLGVLFAALGFSCSRKKV</sequence>
<dbReference type="Proteomes" id="UP000481033">
    <property type="component" value="Unassembled WGS sequence"/>
</dbReference>
<evidence type="ECO:0000313" key="3">
    <source>
        <dbReference type="Proteomes" id="UP000481033"/>
    </source>
</evidence>
<evidence type="ECO:0000313" key="2">
    <source>
        <dbReference type="EMBL" id="NEZ58119.1"/>
    </source>
</evidence>
<dbReference type="AlphaFoldDB" id="A0A6M0RPM5"/>
<dbReference type="Gene3D" id="3.40.33.10">
    <property type="entry name" value="CAP"/>
    <property type="match status" value="1"/>
</dbReference>
<dbReference type="PANTHER" id="PTHR31157:SF1">
    <property type="entry name" value="SCP DOMAIN-CONTAINING PROTEIN"/>
    <property type="match status" value="1"/>
</dbReference>
<proteinExistence type="predicted"/>
<organism evidence="2 3">
    <name type="scientific">Adonisia turfae CCMR0081</name>
    <dbReference type="NCBI Taxonomy" id="2292702"/>
    <lineage>
        <taxon>Bacteria</taxon>
        <taxon>Bacillati</taxon>
        <taxon>Cyanobacteriota</taxon>
        <taxon>Adonisia</taxon>
        <taxon>Adonisia turfae</taxon>
    </lineage>
</organism>
<dbReference type="PANTHER" id="PTHR31157">
    <property type="entry name" value="SCP DOMAIN-CONTAINING PROTEIN"/>
    <property type="match status" value="1"/>
</dbReference>